<dbReference type="EMBL" id="WMIB01000007">
    <property type="protein sequence ID" value="MTH53571.1"/>
    <property type="molecule type" value="Genomic_DNA"/>
</dbReference>
<dbReference type="RefSeq" id="WP_155112103.1">
    <property type="nucleotide sequence ID" value="NZ_WMIB01000007.1"/>
</dbReference>
<organism evidence="1 2">
    <name type="scientific">Metabacillus mangrovi</name>
    <dbReference type="NCBI Taxonomy" id="1491830"/>
    <lineage>
        <taxon>Bacteria</taxon>
        <taxon>Bacillati</taxon>
        <taxon>Bacillota</taxon>
        <taxon>Bacilli</taxon>
        <taxon>Bacillales</taxon>
        <taxon>Bacillaceae</taxon>
        <taxon>Metabacillus</taxon>
    </lineage>
</organism>
<dbReference type="AlphaFoldDB" id="A0A7X2S699"/>
<dbReference type="Proteomes" id="UP000434639">
    <property type="component" value="Unassembled WGS sequence"/>
</dbReference>
<evidence type="ECO:0000313" key="2">
    <source>
        <dbReference type="Proteomes" id="UP000434639"/>
    </source>
</evidence>
<proteinExistence type="predicted"/>
<reference evidence="1 2" key="1">
    <citation type="journal article" date="2017" name="Int. J. Syst. Evol. Microbiol.">
        <title>Bacillus mangrovi sp. nov., isolated from a sediment sample from a mangrove forest.</title>
        <authorList>
            <person name="Gupta V."/>
            <person name="Singh P.K."/>
            <person name="Korpole S."/>
            <person name="Tanuku N.R.S."/>
            <person name="Pinnaka A.K."/>
        </authorList>
    </citation>
    <scope>NUCLEOTIDE SEQUENCE [LARGE SCALE GENOMIC DNA]</scope>
    <source>
        <strain evidence="1 2">KCTC 33872</strain>
    </source>
</reference>
<name>A0A7X2S699_9BACI</name>
<protein>
    <submittedName>
        <fullName evidence="1">Uncharacterized protein</fullName>
    </submittedName>
</protein>
<sequence length="82" mass="8699">MAFKRPNTGPPLDGGGEERGLLSAIDKIVNVIDKIVNVIGKILSAIDKILNAIDKARMCGVTEGGPGIWLAGKLRKMARKST</sequence>
<evidence type="ECO:0000313" key="1">
    <source>
        <dbReference type="EMBL" id="MTH53571.1"/>
    </source>
</evidence>
<accession>A0A7X2S699</accession>
<gene>
    <name evidence="1" type="ORF">GKZ89_09165</name>
</gene>
<keyword evidence="2" id="KW-1185">Reference proteome</keyword>
<comment type="caution">
    <text evidence="1">The sequence shown here is derived from an EMBL/GenBank/DDBJ whole genome shotgun (WGS) entry which is preliminary data.</text>
</comment>